<evidence type="ECO:0000259" key="5">
    <source>
        <dbReference type="PROSITE" id="PS51918"/>
    </source>
</evidence>
<evidence type="ECO:0000313" key="7">
    <source>
        <dbReference type="Proteomes" id="UP000286181"/>
    </source>
</evidence>
<name>A0A415I3H5_9FIRM</name>
<dbReference type="CDD" id="cd01335">
    <property type="entry name" value="Radical_SAM"/>
    <property type="match status" value="1"/>
</dbReference>
<keyword evidence="2" id="KW-0479">Metal-binding</keyword>
<dbReference type="SFLD" id="SFLDS00029">
    <property type="entry name" value="Radical_SAM"/>
    <property type="match status" value="1"/>
</dbReference>
<dbReference type="InterPro" id="IPR058240">
    <property type="entry name" value="rSAM_sf"/>
</dbReference>
<dbReference type="SFLD" id="SFLDG01386">
    <property type="entry name" value="main_SPASM_domain-containing"/>
    <property type="match status" value="1"/>
</dbReference>
<accession>A0A415I3H5</accession>
<dbReference type="InterPro" id="IPR013785">
    <property type="entry name" value="Aldolase_TIM"/>
</dbReference>
<dbReference type="Pfam" id="PF13186">
    <property type="entry name" value="SPASM"/>
    <property type="match status" value="1"/>
</dbReference>
<keyword evidence="4" id="KW-0411">Iron-sulfur</keyword>
<keyword evidence="1" id="KW-0949">S-adenosyl-L-methionine</keyword>
<organism evidence="6 7">
    <name type="scientific">Agathobacter rectalis</name>
    <dbReference type="NCBI Taxonomy" id="39491"/>
    <lineage>
        <taxon>Bacteria</taxon>
        <taxon>Bacillati</taxon>
        <taxon>Bacillota</taxon>
        <taxon>Clostridia</taxon>
        <taxon>Lachnospirales</taxon>
        <taxon>Lachnospiraceae</taxon>
        <taxon>Agathobacter</taxon>
    </lineage>
</organism>
<comment type="caution">
    <text evidence="6">The sequence shown here is derived from an EMBL/GenBank/DDBJ whole genome shotgun (WGS) entry which is preliminary data.</text>
</comment>
<dbReference type="PANTHER" id="PTHR11228:SF7">
    <property type="entry name" value="PQQA PEPTIDE CYCLASE"/>
    <property type="match status" value="1"/>
</dbReference>
<dbReference type="EMBL" id="QROF01000015">
    <property type="protein sequence ID" value="RHL02170.1"/>
    <property type="molecule type" value="Genomic_DNA"/>
</dbReference>
<dbReference type="PANTHER" id="PTHR11228">
    <property type="entry name" value="RADICAL SAM DOMAIN PROTEIN"/>
    <property type="match status" value="1"/>
</dbReference>
<sequence>MLRYMIRKEYFGAYVYDYAMQMYLLFDKDSYDTFVKLRDNFSILSTIDGDIVQILRNEEFIKDDAVNYYIIDNGDYDNVMSAPMRMHFLYTNRCNLNCIHCFSSELSGAKELCFEDKVKILDEMNKIGMCEILIGGGEPFVRSDIFDFINECNKRNIIVKIFTNGLLFNDSNFEKILNADIAYIAVSVDGTNNEEYALTRGVDGLSIVKNNILKLKKAGCKYPILISTTINNYNQYNPIGFLEFTEECYADRLKIRATKPNGNILKDSSVMINPNDYLTFLGTIQKKYNEKYAEKFQMDLTWGDFRLYYDYESGTLNVLDADLPYTDYGCVAGKTAMCIGADGIGTPCGFLPDDMQGGTEENVIEKSILDVWHNGKSFILTRSLTGNKTCRECDLYDTCRGGCVARNSYYNHDVNGVDPWCIKQFFPLKIG</sequence>
<dbReference type="InterPro" id="IPR023885">
    <property type="entry name" value="4Fe4S-binding_SPASM_dom"/>
</dbReference>
<dbReference type="SUPFAM" id="SSF102114">
    <property type="entry name" value="Radical SAM enzymes"/>
    <property type="match status" value="1"/>
</dbReference>
<feature type="domain" description="Radical SAM core" evidence="5">
    <location>
        <begin position="76"/>
        <end position="291"/>
    </location>
</feature>
<dbReference type="AlphaFoldDB" id="A0A415I3H5"/>
<evidence type="ECO:0000256" key="4">
    <source>
        <dbReference type="ARBA" id="ARBA00023014"/>
    </source>
</evidence>
<dbReference type="InterPro" id="IPR050377">
    <property type="entry name" value="Radical_SAM_PqqE_MftC-like"/>
</dbReference>
<dbReference type="Proteomes" id="UP000286181">
    <property type="component" value="Unassembled WGS sequence"/>
</dbReference>
<dbReference type="Pfam" id="PF04055">
    <property type="entry name" value="Radical_SAM"/>
    <property type="match status" value="1"/>
</dbReference>
<proteinExistence type="predicted"/>
<dbReference type="Gene3D" id="3.20.20.70">
    <property type="entry name" value="Aldolase class I"/>
    <property type="match status" value="1"/>
</dbReference>
<dbReference type="GO" id="GO:0046872">
    <property type="term" value="F:metal ion binding"/>
    <property type="evidence" value="ECO:0007669"/>
    <property type="project" value="UniProtKB-KW"/>
</dbReference>
<keyword evidence="3" id="KW-0408">Iron</keyword>
<evidence type="ECO:0000256" key="3">
    <source>
        <dbReference type="ARBA" id="ARBA00023004"/>
    </source>
</evidence>
<gene>
    <name evidence="6" type="ORF">DW038_13730</name>
</gene>
<evidence type="ECO:0000313" key="6">
    <source>
        <dbReference type="EMBL" id="RHL02170.1"/>
    </source>
</evidence>
<reference evidence="6 7" key="1">
    <citation type="submission" date="2018-08" db="EMBL/GenBank/DDBJ databases">
        <title>A genome reference for cultivated species of the human gut microbiota.</title>
        <authorList>
            <person name="Zou Y."/>
            <person name="Xue W."/>
            <person name="Luo G."/>
        </authorList>
    </citation>
    <scope>NUCLEOTIDE SEQUENCE [LARGE SCALE GENOMIC DNA]</scope>
    <source>
        <strain evidence="6 7">AF39-14AC</strain>
    </source>
</reference>
<dbReference type="PROSITE" id="PS51918">
    <property type="entry name" value="RADICAL_SAM"/>
    <property type="match status" value="1"/>
</dbReference>
<evidence type="ECO:0000256" key="1">
    <source>
        <dbReference type="ARBA" id="ARBA00022691"/>
    </source>
</evidence>
<dbReference type="SFLD" id="SFLDG01067">
    <property type="entry name" value="SPASM/twitch_domain_containing"/>
    <property type="match status" value="1"/>
</dbReference>
<dbReference type="GO" id="GO:0003824">
    <property type="term" value="F:catalytic activity"/>
    <property type="evidence" value="ECO:0007669"/>
    <property type="project" value="InterPro"/>
</dbReference>
<dbReference type="InterPro" id="IPR007197">
    <property type="entry name" value="rSAM"/>
</dbReference>
<protein>
    <submittedName>
        <fullName evidence="6">Radical SAM protein</fullName>
    </submittedName>
</protein>
<evidence type="ECO:0000256" key="2">
    <source>
        <dbReference type="ARBA" id="ARBA00022723"/>
    </source>
</evidence>
<dbReference type="GO" id="GO:0051536">
    <property type="term" value="F:iron-sulfur cluster binding"/>
    <property type="evidence" value="ECO:0007669"/>
    <property type="project" value="UniProtKB-KW"/>
</dbReference>
<dbReference type="NCBIfam" id="TIGR04085">
    <property type="entry name" value="rSAM_more_4Fe4S"/>
    <property type="match status" value="1"/>
</dbReference>